<dbReference type="GO" id="GO:0098609">
    <property type="term" value="P:cell-cell adhesion"/>
    <property type="evidence" value="ECO:0007669"/>
    <property type="project" value="TreeGrafter"/>
</dbReference>
<dbReference type="InterPro" id="IPR013162">
    <property type="entry name" value="CD80_C2-set"/>
</dbReference>
<proteinExistence type="predicted"/>
<dbReference type="InterPro" id="IPR013783">
    <property type="entry name" value="Ig-like_fold"/>
</dbReference>
<comment type="subcellular location">
    <subcellularLocation>
        <location evidence="1">Membrane</location>
        <topology evidence="1">Single-pass type I membrane protein</topology>
    </subcellularLocation>
</comment>
<dbReference type="GO" id="GO:0005886">
    <property type="term" value="C:plasma membrane"/>
    <property type="evidence" value="ECO:0007669"/>
    <property type="project" value="TreeGrafter"/>
</dbReference>
<evidence type="ECO:0000256" key="3">
    <source>
        <dbReference type="ARBA" id="ARBA00023157"/>
    </source>
</evidence>
<dbReference type="SUPFAM" id="SSF48726">
    <property type="entry name" value="Immunoglobulin"/>
    <property type="match status" value="2"/>
</dbReference>
<dbReference type="InterPro" id="IPR007110">
    <property type="entry name" value="Ig-like_dom"/>
</dbReference>
<evidence type="ECO:0000256" key="1">
    <source>
        <dbReference type="ARBA" id="ARBA00004479"/>
    </source>
</evidence>
<dbReference type="EMBL" id="JAIZAY010000001">
    <property type="protein sequence ID" value="KAJ8050634.1"/>
    <property type="molecule type" value="Genomic_DNA"/>
</dbReference>
<dbReference type="GO" id="GO:0005911">
    <property type="term" value="C:cell-cell junction"/>
    <property type="evidence" value="ECO:0007669"/>
    <property type="project" value="TreeGrafter"/>
</dbReference>
<evidence type="ECO:0000313" key="8">
    <source>
        <dbReference type="EMBL" id="KAJ8050634.1"/>
    </source>
</evidence>
<protein>
    <recommendedName>
        <fullName evidence="7">Ig-like domain-containing protein</fullName>
    </recommendedName>
</protein>
<dbReference type="Proteomes" id="UP001152320">
    <property type="component" value="Chromosome 1"/>
</dbReference>
<reference evidence="8" key="1">
    <citation type="submission" date="2021-10" db="EMBL/GenBank/DDBJ databases">
        <title>Tropical sea cucumber genome reveals ecological adaptation and Cuvierian tubules defense mechanism.</title>
        <authorList>
            <person name="Chen T."/>
        </authorList>
    </citation>
    <scope>NUCLEOTIDE SEQUENCE</scope>
    <source>
        <strain evidence="8">Nanhai2018</strain>
        <tissue evidence="8">Muscle</tissue>
    </source>
</reference>
<sequence>MAFLFFVLYLCSSVKQSCCQTTASLGPPISKIFAKSSGKIRLDCAVEESSLSKWLINDTRVTFGTDFIANIPKTKMRLLSNYSLIIAQVNTSDEGLYRCMHKDELVSMYQLEVEVPPVKTMLIVDGKVDPTELWMRMNDFVNITCCARGAKPAVYIQWVTNDIIHTPQTVVLLNEKDGTTFDSVSSLRFTMTQNAYISCKFIQGTSYRQEKKVVIWKAVTPSMSMVWQDMVITEPFFAVAGEEYELSCLLHSANSVNITWRINNTIMRSHNFVQDVGEMHNATKSILYLKPECCNEINVSCIASQRQSLEDLQSTIVVYTIEKPTIYILDAKGNIVTQLLAVYGSEYNLTCTAVGGKPHNITWFIMDVPSWRAVTYNTTNQSRVNVAFSKYTYMPDGQRFHQDNFFHISCSTFDDMALREIRYTINVTNIGGFESVTSKLTG</sequence>
<dbReference type="InterPro" id="IPR036179">
    <property type="entry name" value="Ig-like_dom_sf"/>
</dbReference>
<dbReference type="InterPro" id="IPR051275">
    <property type="entry name" value="Cell_adhesion_signaling"/>
</dbReference>
<feature type="domain" description="Ig-like" evidence="7">
    <location>
        <begin position="221"/>
        <end position="317"/>
    </location>
</feature>
<comment type="caution">
    <text evidence="8">The sequence shown here is derived from an EMBL/GenBank/DDBJ whole genome shotgun (WGS) entry which is preliminary data.</text>
</comment>
<feature type="chain" id="PRO_5040445669" description="Ig-like domain-containing protein" evidence="6">
    <location>
        <begin position="20"/>
        <end position="442"/>
    </location>
</feature>
<evidence type="ECO:0000313" key="9">
    <source>
        <dbReference type="Proteomes" id="UP001152320"/>
    </source>
</evidence>
<name>A0A9Q1CTZ2_HOLLE</name>
<keyword evidence="6" id="KW-0732">Signal</keyword>
<dbReference type="Gene3D" id="2.60.40.10">
    <property type="entry name" value="Immunoglobulins"/>
    <property type="match status" value="2"/>
</dbReference>
<keyword evidence="9" id="KW-1185">Reference proteome</keyword>
<dbReference type="AlphaFoldDB" id="A0A9Q1CTZ2"/>
<evidence type="ECO:0000256" key="6">
    <source>
        <dbReference type="SAM" id="SignalP"/>
    </source>
</evidence>
<evidence type="ECO:0000259" key="7">
    <source>
        <dbReference type="PROSITE" id="PS50835"/>
    </source>
</evidence>
<dbReference type="PANTHER" id="PTHR11640:SF31">
    <property type="entry name" value="IRREGULAR CHIASM C-ROUGHEST PROTEIN-RELATED"/>
    <property type="match status" value="1"/>
</dbReference>
<evidence type="ECO:0000256" key="2">
    <source>
        <dbReference type="ARBA" id="ARBA00023136"/>
    </source>
</evidence>
<dbReference type="Pfam" id="PF08205">
    <property type="entry name" value="C2-set_2"/>
    <property type="match status" value="1"/>
</dbReference>
<dbReference type="PANTHER" id="PTHR11640">
    <property type="entry name" value="NEPHRIN"/>
    <property type="match status" value="1"/>
</dbReference>
<gene>
    <name evidence="8" type="ORF">HOLleu_03916</name>
</gene>
<dbReference type="OrthoDB" id="6419989at2759"/>
<feature type="signal peptide" evidence="6">
    <location>
        <begin position="1"/>
        <end position="19"/>
    </location>
</feature>
<dbReference type="PROSITE" id="PS50835">
    <property type="entry name" value="IG_LIKE"/>
    <property type="match status" value="2"/>
</dbReference>
<evidence type="ECO:0000256" key="5">
    <source>
        <dbReference type="ARBA" id="ARBA00023319"/>
    </source>
</evidence>
<evidence type="ECO:0000256" key="4">
    <source>
        <dbReference type="ARBA" id="ARBA00023180"/>
    </source>
</evidence>
<feature type="domain" description="Ig-like" evidence="7">
    <location>
        <begin position="116"/>
        <end position="215"/>
    </location>
</feature>
<keyword evidence="3" id="KW-1015">Disulfide bond</keyword>
<keyword evidence="5" id="KW-0393">Immunoglobulin domain</keyword>
<dbReference type="GO" id="GO:0050839">
    <property type="term" value="F:cell adhesion molecule binding"/>
    <property type="evidence" value="ECO:0007669"/>
    <property type="project" value="TreeGrafter"/>
</dbReference>
<keyword evidence="2" id="KW-0472">Membrane</keyword>
<keyword evidence="4" id="KW-0325">Glycoprotein</keyword>
<organism evidence="8 9">
    <name type="scientific">Holothuria leucospilota</name>
    <name type="common">Black long sea cucumber</name>
    <name type="synonym">Mertensiothuria leucospilota</name>
    <dbReference type="NCBI Taxonomy" id="206669"/>
    <lineage>
        <taxon>Eukaryota</taxon>
        <taxon>Metazoa</taxon>
        <taxon>Echinodermata</taxon>
        <taxon>Eleutherozoa</taxon>
        <taxon>Echinozoa</taxon>
        <taxon>Holothuroidea</taxon>
        <taxon>Aspidochirotacea</taxon>
        <taxon>Aspidochirotida</taxon>
        <taxon>Holothuriidae</taxon>
        <taxon>Holothuria</taxon>
    </lineage>
</organism>
<accession>A0A9Q1CTZ2</accession>